<proteinExistence type="inferred from homology"/>
<sequence>MRQALRPAAQTARPVAQTARPLALRRRLSTLHGGADALRKPYPPSHVLTLGEINPNVLSAQYAVRGELVQRAAAIKEEMAAGSANVPFKKVLECNIGNPQAVGQSPIGFNRQVLSLMVCPALLDQPGVDALFAPDAIARATRLARAKEYLAAIPSGVGAYSDSQGFRIVREQVADFISSRDGLPASPEDIFLTDGASKGVGFLLSLILRGGGSDGLLVPIPQYPLYSATLALQETHMLGYELDEAAGWSLPISLLEAELEDAQAKGVATRALVVINPGGQRPAAGNPTGNSLPYDNMVECIDFCAKHGLVLMADEVYQENIWDGGRPFHSFKKVLMEMSPRPNLQLVSFHSTSKGFLGECGLRGGYFEIVGFDPEVKAQLLKLISIGLCSNTLGPDRSGQIATGLMVQPPRPGDASYEIYSGERDAILASMKRRATMLVDGLNALEGVTCNQPQGAMYAFPSITLPPKAIAAAKDAGKVPDTFYALALLEATGIVVVPGSGFGQKEGTWHFRTTFLPPESEMTDVVDRMTAFHADFMGKYA</sequence>
<evidence type="ECO:0000256" key="2">
    <source>
        <dbReference type="ARBA" id="ARBA00011738"/>
    </source>
</evidence>
<name>A0A0D3JHR9_EMIH1</name>
<dbReference type="PANTHER" id="PTHR11751:SF29">
    <property type="entry name" value="ALANINE TRANSAMINASE"/>
    <property type="match status" value="1"/>
</dbReference>
<dbReference type="PaxDb" id="2903-EOD23054"/>
<dbReference type="RefSeq" id="XP_005775483.1">
    <property type="nucleotide sequence ID" value="XM_005775426.1"/>
</dbReference>
<dbReference type="FunFam" id="3.40.640.10:FF:000012">
    <property type="entry name" value="alanine aminotransferase 2"/>
    <property type="match status" value="1"/>
</dbReference>
<reference evidence="8" key="2">
    <citation type="submission" date="2024-10" db="UniProtKB">
        <authorList>
            <consortium name="EnsemblProtists"/>
        </authorList>
    </citation>
    <scope>IDENTIFICATION</scope>
</reference>
<comment type="subunit">
    <text evidence="2">Homodimer.</text>
</comment>
<dbReference type="FunFam" id="3.90.1150.10:FF:000010">
    <property type="entry name" value="Alanine aminotransferase 2"/>
    <property type="match status" value="1"/>
</dbReference>
<dbReference type="GO" id="GO:0008483">
    <property type="term" value="F:transaminase activity"/>
    <property type="evidence" value="ECO:0007669"/>
    <property type="project" value="UniProtKB-KW"/>
</dbReference>
<evidence type="ECO:0000256" key="4">
    <source>
        <dbReference type="ARBA" id="ARBA00022679"/>
    </source>
</evidence>
<dbReference type="Pfam" id="PF00155">
    <property type="entry name" value="Aminotran_1_2"/>
    <property type="match status" value="1"/>
</dbReference>
<dbReference type="EnsemblProtists" id="EOD23054">
    <property type="protein sequence ID" value="EOD23054"/>
    <property type="gene ID" value="EMIHUDRAFT_447795"/>
</dbReference>
<evidence type="ECO:0000256" key="6">
    <source>
        <dbReference type="ARBA" id="ARBA00025785"/>
    </source>
</evidence>
<organism evidence="8 9">
    <name type="scientific">Emiliania huxleyi (strain CCMP1516)</name>
    <dbReference type="NCBI Taxonomy" id="280463"/>
    <lineage>
        <taxon>Eukaryota</taxon>
        <taxon>Haptista</taxon>
        <taxon>Haptophyta</taxon>
        <taxon>Prymnesiophyceae</taxon>
        <taxon>Isochrysidales</taxon>
        <taxon>Noelaerhabdaceae</taxon>
        <taxon>Emiliania</taxon>
    </lineage>
</organism>
<dbReference type="eggNOG" id="KOG0258">
    <property type="taxonomic scope" value="Eukaryota"/>
</dbReference>
<comment type="similarity">
    <text evidence="6">Belongs to the class-I pyridoxal-phosphate-dependent aminotransferase family. Alanine aminotransferase subfamily.</text>
</comment>
<dbReference type="CDD" id="cd00609">
    <property type="entry name" value="AAT_like"/>
    <property type="match status" value="1"/>
</dbReference>
<dbReference type="SUPFAM" id="SSF53383">
    <property type="entry name" value="PLP-dependent transferases"/>
    <property type="match status" value="1"/>
</dbReference>
<dbReference type="InterPro" id="IPR015421">
    <property type="entry name" value="PyrdxlP-dep_Trfase_major"/>
</dbReference>
<dbReference type="Gene3D" id="3.90.1150.10">
    <property type="entry name" value="Aspartate Aminotransferase, domain 1"/>
    <property type="match status" value="1"/>
</dbReference>
<evidence type="ECO:0000259" key="7">
    <source>
        <dbReference type="Pfam" id="PF00155"/>
    </source>
</evidence>
<keyword evidence="3" id="KW-0032">Aminotransferase</keyword>
<evidence type="ECO:0000256" key="1">
    <source>
        <dbReference type="ARBA" id="ARBA00001933"/>
    </source>
</evidence>
<keyword evidence="9" id="KW-1185">Reference proteome</keyword>
<dbReference type="GO" id="GO:0030170">
    <property type="term" value="F:pyridoxal phosphate binding"/>
    <property type="evidence" value="ECO:0007669"/>
    <property type="project" value="InterPro"/>
</dbReference>
<dbReference type="InterPro" id="IPR015422">
    <property type="entry name" value="PyrdxlP-dep_Trfase_small"/>
</dbReference>
<protein>
    <recommendedName>
        <fullName evidence="7">Aminotransferase class I/classII large domain-containing protein</fullName>
    </recommendedName>
</protein>
<dbReference type="InterPro" id="IPR004839">
    <property type="entry name" value="Aminotransferase_I/II_large"/>
</dbReference>
<dbReference type="AlphaFoldDB" id="A0A0D3JHR9"/>
<evidence type="ECO:0000256" key="5">
    <source>
        <dbReference type="ARBA" id="ARBA00022898"/>
    </source>
</evidence>
<reference evidence="9" key="1">
    <citation type="journal article" date="2013" name="Nature">
        <title>Pan genome of the phytoplankton Emiliania underpins its global distribution.</title>
        <authorList>
            <person name="Read B.A."/>
            <person name="Kegel J."/>
            <person name="Klute M.J."/>
            <person name="Kuo A."/>
            <person name="Lefebvre S.C."/>
            <person name="Maumus F."/>
            <person name="Mayer C."/>
            <person name="Miller J."/>
            <person name="Monier A."/>
            <person name="Salamov A."/>
            <person name="Young J."/>
            <person name="Aguilar M."/>
            <person name="Claverie J.M."/>
            <person name="Frickenhaus S."/>
            <person name="Gonzalez K."/>
            <person name="Herman E.K."/>
            <person name="Lin Y.C."/>
            <person name="Napier J."/>
            <person name="Ogata H."/>
            <person name="Sarno A.F."/>
            <person name="Shmutz J."/>
            <person name="Schroeder D."/>
            <person name="de Vargas C."/>
            <person name="Verret F."/>
            <person name="von Dassow P."/>
            <person name="Valentin K."/>
            <person name="Van de Peer Y."/>
            <person name="Wheeler G."/>
            <person name="Dacks J.B."/>
            <person name="Delwiche C.F."/>
            <person name="Dyhrman S.T."/>
            <person name="Glockner G."/>
            <person name="John U."/>
            <person name="Richards T."/>
            <person name="Worden A.Z."/>
            <person name="Zhang X."/>
            <person name="Grigoriev I.V."/>
            <person name="Allen A.E."/>
            <person name="Bidle K."/>
            <person name="Borodovsky M."/>
            <person name="Bowler C."/>
            <person name="Brownlee C."/>
            <person name="Cock J.M."/>
            <person name="Elias M."/>
            <person name="Gladyshev V.N."/>
            <person name="Groth M."/>
            <person name="Guda C."/>
            <person name="Hadaegh A."/>
            <person name="Iglesias-Rodriguez M.D."/>
            <person name="Jenkins J."/>
            <person name="Jones B.M."/>
            <person name="Lawson T."/>
            <person name="Leese F."/>
            <person name="Lindquist E."/>
            <person name="Lobanov A."/>
            <person name="Lomsadze A."/>
            <person name="Malik S.B."/>
            <person name="Marsh M.E."/>
            <person name="Mackinder L."/>
            <person name="Mock T."/>
            <person name="Mueller-Roeber B."/>
            <person name="Pagarete A."/>
            <person name="Parker M."/>
            <person name="Probert I."/>
            <person name="Quesneville H."/>
            <person name="Raines C."/>
            <person name="Rensing S.A."/>
            <person name="Riano-Pachon D.M."/>
            <person name="Richier S."/>
            <person name="Rokitta S."/>
            <person name="Shiraiwa Y."/>
            <person name="Soanes D.M."/>
            <person name="van der Giezen M."/>
            <person name="Wahlund T.M."/>
            <person name="Williams B."/>
            <person name="Wilson W."/>
            <person name="Wolfe G."/>
            <person name="Wurch L.L."/>
        </authorList>
    </citation>
    <scope>NUCLEOTIDE SEQUENCE</scope>
</reference>
<dbReference type="PANTHER" id="PTHR11751">
    <property type="entry name" value="ALANINE AMINOTRANSFERASE"/>
    <property type="match status" value="1"/>
</dbReference>
<dbReference type="InterPro" id="IPR015424">
    <property type="entry name" value="PyrdxlP-dep_Trfase"/>
</dbReference>
<dbReference type="STRING" id="2903.R1EQD8"/>
<dbReference type="OMA" id="FGFECPP"/>
<accession>A0A0D3JHR9</accession>
<keyword evidence="4" id="KW-0808">Transferase</keyword>
<dbReference type="KEGG" id="ehx:EMIHUDRAFT_447795"/>
<evidence type="ECO:0000256" key="3">
    <source>
        <dbReference type="ARBA" id="ARBA00022576"/>
    </source>
</evidence>
<dbReference type="UniPathway" id="UPA00528">
    <property type="reaction ID" value="UER00586"/>
</dbReference>
<dbReference type="Proteomes" id="UP000013827">
    <property type="component" value="Unassembled WGS sequence"/>
</dbReference>
<evidence type="ECO:0000313" key="8">
    <source>
        <dbReference type="EnsemblProtists" id="EOD23054"/>
    </source>
</evidence>
<comment type="cofactor">
    <cofactor evidence="1">
        <name>pyridoxal 5'-phosphate</name>
        <dbReference type="ChEBI" id="CHEBI:597326"/>
    </cofactor>
</comment>
<keyword evidence="5" id="KW-0663">Pyridoxal phosphate</keyword>
<dbReference type="HOGENOM" id="CLU_014254_3_0_1"/>
<feature type="domain" description="Aminotransferase class I/classII large" evidence="7">
    <location>
        <begin position="147"/>
        <end position="528"/>
    </location>
</feature>
<dbReference type="InterPro" id="IPR045088">
    <property type="entry name" value="ALAT1/2-like"/>
</dbReference>
<dbReference type="Gene3D" id="1.10.287.1970">
    <property type="match status" value="1"/>
</dbReference>
<dbReference type="Gene3D" id="3.40.640.10">
    <property type="entry name" value="Type I PLP-dependent aspartate aminotransferase-like (Major domain)"/>
    <property type="match status" value="1"/>
</dbReference>
<evidence type="ECO:0000313" key="9">
    <source>
        <dbReference type="Proteomes" id="UP000013827"/>
    </source>
</evidence>
<dbReference type="GeneID" id="17268601"/>